<sequence length="344" mass="36166">MTNVLAKELLDRLNAPHATAPDGLPAEPWLTLDLSAVSTAGVDVSVFERSTASAPIVIGVLADAPTGAAVSLMRACTVTLSTRPRPEPQVVTVGDVAVALEKLTSAIQAHPVAAISLGRLLRLQARLPVQEALVAESAHYSFLLAGTEFATWLAGRDNRRSQETADPVEVTLEQGVLRIVLSRPARRNAFNAAMREALCDALAAAAGDPTLRVEISGRGPDFCAGGDLDEFGTSRDPAVAHLLRTARSAGLALDRVAHRTTAFLHGNCIGAGIEVPAFAGRVVARSDARIRLPELSMGLIPGAGGTVSLTRRIGRWRTAWLALTGETLGPSVALDWGLIDEVRP</sequence>
<dbReference type="AlphaFoldDB" id="A0A7W3M040"/>
<comment type="similarity">
    <text evidence="1">Belongs to the enoyl-CoA hydratase/isomerase family.</text>
</comment>
<evidence type="ECO:0000313" key="5">
    <source>
        <dbReference type="Proteomes" id="UP000572680"/>
    </source>
</evidence>
<keyword evidence="2" id="KW-0443">Lipid metabolism</keyword>
<protein>
    <recommendedName>
        <fullName evidence="6">Enoyl-CoA hydratase</fullName>
    </recommendedName>
</protein>
<dbReference type="PANTHER" id="PTHR11941:SF169">
    <property type="entry name" value="(7AS)-7A-METHYL-1,5-DIOXO-2,3,5,6,7,7A-HEXAHYDRO-1H-INDENE-CARBOXYL-COA HYDROLASE"/>
    <property type="match status" value="1"/>
</dbReference>
<dbReference type="GO" id="GO:0006635">
    <property type="term" value="P:fatty acid beta-oxidation"/>
    <property type="evidence" value="ECO:0007669"/>
    <property type="project" value="TreeGrafter"/>
</dbReference>
<proteinExistence type="inferred from homology"/>
<dbReference type="CDD" id="cd06558">
    <property type="entry name" value="crotonase-like"/>
    <property type="match status" value="1"/>
</dbReference>
<evidence type="ECO:0000313" key="4">
    <source>
        <dbReference type="EMBL" id="MBA8957360.1"/>
    </source>
</evidence>
<comment type="caution">
    <text evidence="4">The sequence shown here is derived from an EMBL/GenBank/DDBJ whole genome shotgun (WGS) entry which is preliminary data.</text>
</comment>
<dbReference type="PANTHER" id="PTHR11941">
    <property type="entry name" value="ENOYL-COA HYDRATASE-RELATED"/>
    <property type="match status" value="1"/>
</dbReference>
<dbReference type="GO" id="GO:0016829">
    <property type="term" value="F:lyase activity"/>
    <property type="evidence" value="ECO:0007669"/>
    <property type="project" value="UniProtKB-KW"/>
</dbReference>
<dbReference type="SUPFAM" id="SSF52096">
    <property type="entry name" value="ClpP/crotonase"/>
    <property type="match status" value="1"/>
</dbReference>
<dbReference type="RefSeq" id="WP_182849187.1">
    <property type="nucleotide sequence ID" value="NZ_BAAALP010000047.1"/>
</dbReference>
<dbReference type="InterPro" id="IPR001753">
    <property type="entry name" value="Enoyl-CoA_hydra/iso"/>
</dbReference>
<dbReference type="InterPro" id="IPR029045">
    <property type="entry name" value="ClpP/crotonase-like_dom_sf"/>
</dbReference>
<name>A0A7W3M040_ACTNM</name>
<gene>
    <name evidence="4" type="ORF">HNR61_009053</name>
</gene>
<evidence type="ECO:0008006" key="6">
    <source>
        <dbReference type="Google" id="ProtNLM"/>
    </source>
</evidence>
<keyword evidence="5" id="KW-1185">Reference proteome</keyword>
<dbReference type="Gene3D" id="3.90.226.10">
    <property type="entry name" value="2-enoyl-CoA Hydratase, Chain A, domain 1"/>
    <property type="match status" value="1"/>
</dbReference>
<accession>A0A7W3M040</accession>
<dbReference type="Proteomes" id="UP000572680">
    <property type="component" value="Unassembled WGS sequence"/>
</dbReference>
<evidence type="ECO:0000256" key="3">
    <source>
        <dbReference type="ARBA" id="ARBA00023239"/>
    </source>
</evidence>
<evidence type="ECO:0000256" key="2">
    <source>
        <dbReference type="ARBA" id="ARBA00023098"/>
    </source>
</evidence>
<organism evidence="4 5">
    <name type="scientific">Actinomadura namibiensis</name>
    <dbReference type="NCBI Taxonomy" id="182080"/>
    <lineage>
        <taxon>Bacteria</taxon>
        <taxon>Bacillati</taxon>
        <taxon>Actinomycetota</taxon>
        <taxon>Actinomycetes</taxon>
        <taxon>Streptosporangiales</taxon>
        <taxon>Thermomonosporaceae</taxon>
        <taxon>Actinomadura</taxon>
    </lineage>
</organism>
<keyword evidence="3" id="KW-0456">Lyase</keyword>
<dbReference type="Pfam" id="PF00378">
    <property type="entry name" value="ECH_1"/>
    <property type="match status" value="1"/>
</dbReference>
<evidence type="ECO:0000256" key="1">
    <source>
        <dbReference type="ARBA" id="ARBA00005254"/>
    </source>
</evidence>
<dbReference type="EMBL" id="JACJIA010000022">
    <property type="protein sequence ID" value="MBA8957360.1"/>
    <property type="molecule type" value="Genomic_DNA"/>
</dbReference>
<reference evidence="4 5" key="1">
    <citation type="submission" date="2020-08" db="EMBL/GenBank/DDBJ databases">
        <title>Genomic Encyclopedia of Type Strains, Phase IV (KMG-IV): sequencing the most valuable type-strain genomes for metagenomic binning, comparative biology and taxonomic classification.</title>
        <authorList>
            <person name="Goeker M."/>
        </authorList>
    </citation>
    <scope>NUCLEOTIDE SEQUENCE [LARGE SCALE GENOMIC DNA]</scope>
    <source>
        <strain evidence="4 5">DSM 44197</strain>
    </source>
</reference>